<dbReference type="GO" id="GO:0016705">
    <property type="term" value="F:oxidoreductase activity, acting on paired donors, with incorporation or reduction of molecular oxygen"/>
    <property type="evidence" value="ECO:0007669"/>
    <property type="project" value="InterPro"/>
</dbReference>
<keyword evidence="9" id="KW-1185">Reference proteome</keyword>
<dbReference type="GeneID" id="59337401"/>
<dbReference type="InterPro" id="IPR001128">
    <property type="entry name" value="Cyt_P450"/>
</dbReference>
<dbReference type="GO" id="GO:0020037">
    <property type="term" value="F:heme binding"/>
    <property type="evidence" value="ECO:0007669"/>
    <property type="project" value="InterPro"/>
</dbReference>
<dbReference type="AlphaFoldDB" id="A0A8H6CM27"/>
<sequence>MAGTVIIREYFHNTRRPFRLTLAGENLYVLTSPHDVAAAYKETESLTFDQFIRDIMVAFGASPGAIEKMWLLPSNDKHGFNTQVKNPSQKSLAQLTRDFHKQQLHPGQNQRSLSVKFQDYIDESLRWDSMSIKLNDKYTLRSSEMSKDIWLKGWCADVLLNAATRAFYGESLLQNQPDLFREFFDFDDNSWMLMYRYPRFMASSMYQAKDAAIDALTQYFATPKGSRRGEAWFIRTLEAEQRQLGIGDRDIATLSLMVYWVVNSNTYKLCFWILTYLLHDSTLLALIREETSHAFTTTGELSMTFLLDSCVRLNCLFDEVLRITNSSSSVRSVVSDTIIGDFVLRSGAKVLIPYRQLHFDEAIFGTNAQEFDSGRFLRQRNLHQSPNYRPFGGGSTYCPGRFIARQEVVAFVAFVLKRFELEIPNAEKDGIPNTFPRLEEMKPCLGVMGPVQGNDLIVRIKRRMCT</sequence>
<keyword evidence="4 6" id="KW-0479">Metal-binding</keyword>
<evidence type="ECO:0000256" key="2">
    <source>
        <dbReference type="ARBA" id="ARBA00010617"/>
    </source>
</evidence>
<dbReference type="InterPro" id="IPR002403">
    <property type="entry name" value="Cyt_P450_E_grp-IV"/>
</dbReference>
<dbReference type="Pfam" id="PF00067">
    <property type="entry name" value="p450"/>
    <property type="match status" value="1"/>
</dbReference>
<gene>
    <name evidence="8" type="ORF">HO133_009006</name>
</gene>
<proteinExistence type="inferred from homology"/>
<keyword evidence="3 6" id="KW-0349">Heme</keyword>
<dbReference type="PANTHER" id="PTHR24304">
    <property type="entry name" value="CYTOCHROME P450 FAMILY 7"/>
    <property type="match status" value="1"/>
</dbReference>
<reference evidence="8 9" key="1">
    <citation type="journal article" date="2020" name="Genomics">
        <title>Complete, high-quality genomes from long-read metagenomic sequencing of two wolf lichen thalli reveals enigmatic genome architecture.</title>
        <authorList>
            <person name="McKenzie S.K."/>
            <person name="Walston R.F."/>
            <person name="Allen J.L."/>
        </authorList>
    </citation>
    <scope>NUCLEOTIDE SEQUENCE [LARGE SCALE GENOMIC DNA]</scope>
    <source>
        <strain evidence="8">WasteWater1</strain>
    </source>
</reference>
<evidence type="ECO:0000313" key="8">
    <source>
        <dbReference type="EMBL" id="KAF6226140.1"/>
    </source>
</evidence>
<keyword evidence="7" id="KW-0503">Monooxygenase</keyword>
<accession>A0A8H6CM27</accession>
<dbReference type="Proteomes" id="UP000593566">
    <property type="component" value="Unassembled WGS sequence"/>
</dbReference>
<evidence type="ECO:0000256" key="3">
    <source>
        <dbReference type="ARBA" id="ARBA00022617"/>
    </source>
</evidence>
<evidence type="ECO:0000313" key="9">
    <source>
        <dbReference type="Proteomes" id="UP000593566"/>
    </source>
</evidence>
<protein>
    <recommendedName>
        <fullName evidence="10">Cytochrome P450</fullName>
    </recommendedName>
</protein>
<dbReference type="GO" id="GO:0005506">
    <property type="term" value="F:iron ion binding"/>
    <property type="evidence" value="ECO:0007669"/>
    <property type="project" value="InterPro"/>
</dbReference>
<keyword evidence="5 6" id="KW-0408">Iron</keyword>
<dbReference type="Gene3D" id="1.10.630.10">
    <property type="entry name" value="Cytochrome P450"/>
    <property type="match status" value="1"/>
</dbReference>
<dbReference type="PRINTS" id="PR00465">
    <property type="entry name" value="EP450IV"/>
</dbReference>
<evidence type="ECO:0000256" key="6">
    <source>
        <dbReference type="PIRSR" id="PIRSR602403-1"/>
    </source>
</evidence>
<evidence type="ECO:0000256" key="5">
    <source>
        <dbReference type="ARBA" id="ARBA00023004"/>
    </source>
</evidence>
<comment type="cofactor">
    <cofactor evidence="1 6">
        <name>heme</name>
        <dbReference type="ChEBI" id="CHEBI:30413"/>
    </cofactor>
</comment>
<dbReference type="PANTHER" id="PTHR24304:SF2">
    <property type="entry name" value="24-HYDROXYCHOLESTEROL 7-ALPHA-HYDROXYLASE"/>
    <property type="match status" value="1"/>
</dbReference>
<dbReference type="InterPro" id="IPR050529">
    <property type="entry name" value="CYP450_sterol_14alpha_dmase"/>
</dbReference>
<dbReference type="SUPFAM" id="SSF48264">
    <property type="entry name" value="Cytochrome P450"/>
    <property type="match status" value="1"/>
</dbReference>
<name>A0A8H6CM27_9LECA</name>
<dbReference type="RefSeq" id="XP_037154693.1">
    <property type="nucleotide sequence ID" value="XM_037299867.1"/>
</dbReference>
<dbReference type="GO" id="GO:0008395">
    <property type="term" value="F:steroid hydroxylase activity"/>
    <property type="evidence" value="ECO:0007669"/>
    <property type="project" value="TreeGrafter"/>
</dbReference>
<keyword evidence="7" id="KW-0560">Oxidoreductase</keyword>
<evidence type="ECO:0008006" key="10">
    <source>
        <dbReference type="Google" id="ProtNLM"/>
    </source>
</evidence>
<dbReference type="EMBL" id="JACCJB010000006">
    <property type="protein sequence ID" value="KAF6226140.1"/>
    <property type="molecule type" value="Genomic_DNA"/>
</dbReference>
<organism evidence="8 9">
    <name type="scientific">Letharia lupina</name>
    <dbReference type="NCBI Taxonomy" id="560253"/>
    <lineage>
        <taxon>Eukaryota</taxon>
        <taxon>Fungi</taxon>
        <taxon>Dikarya</taxon>
        <taxon>Ascomycota</taxon>
        <taxon>Pezizomycotina</taxon>
        <taxon>Lecanoromycetes</taxon>
        <taxon>OSLEUM clade</taxon>
        <taxon>Lecanoromycetidae</taxon>
        <taxon>Lecanorales</taxon>
        <taxon>Lecanorineae</taxon>
        <taxon>Parmeliaceae</taxon>
        <taxon>Letharia</taxon>
    </lineage>
</organism>
<evidence type="ECO:0000256" key="4">
    <source>
        <dbReference type="ARBA" id="ARBA00022723"/>
    </source>
</evidence>
<comment type="similarity">
    <text evidence="2 7">Belongs to the cytochrome P450 family.</text>
</comment>
<dbReference type="InterPro" id="IPR017972">
    <property type="entry name" value="Cyt_P450_CS"/>
</dbReference>
<evidence type="ECO:0000256" key="7">
    <source>
        <dbReference type="RuleBase" id="RU000461"/>
    </source>
</evidence>
<dbReference type="InterPro" id="IPR036396">
    <property type="entry name" value="Cyt_P450_sf"/>
</dbReference>
<comment type="caution">
    <text evidence="8">The sequence shown here is derived from an EMBL/GenBank/DDBJ whole genome shotgun (WGS) entry which is preliminary data.</text>
</comment>
<evidence type="ECO:0000256" key="1">
    <source>
        <dbReference type="ARBA" id="ARBA00001971"/>
    </source>
</evidence>
<feature type="binding site" description="axial binding residue" evidence="6">
    <location>
        <position position="398"/>
    </location>
    <ligand>
        <name>heme</name>
        <dbReference type="ChEBI" id="CHEBI:30413"/>
    </ligand>
    <ligandPart>
        <name>Fe</name>
        <dbReference type="ChEBI" id="CHEBI:18248"/>
    </ligandPart>
</feature>
<dbReference type="PROSITE" id="PS00086">
    <property type="entry name" value="CYTOCHROME_P450"/>
    <property type="match status" value="1"/>
</dbReference>
<dbReference type="CDD" id="cd11040">
    <property type="entry name" value="CYP7_CYP8-like"/>
    <property type="match status" value="1"/>
</dbReference>